<dbReference type="PANTHER" id="PTHR43798">
    <property type="entry name" value="MONOACYLGLYCEROL LIPASE"/>
    <property type="match status" value="1"/>
</dbReference>
<evidence type="ECO:0000313" key="2">
    <source>
        <dbReference type="EMBL" id="SDW35306.1"/>
    </source>
</evidence>
<comment type="caution">
    <text evidence="2">The sequence shown here is derived from an EMBL/GenBank/DDBJ whole genome shotgun (WGS) entry which is preliminary data.</text>
</comment>
<dbReference type="RefSeq" id="WP_092722122.1">
    <property type="nucleotide sequence ID" value="NZ_FNNO01000002.1"/>
</dbReference>
<dbReference type="Gene3D" id="3.40.50.1820">
    <property type="entry name" value="alpha/beta hydrolase"/>
    <property type="match status" value="1"/>
</dbReference>
<dbReference type="GO" id="GO:0016020">
    <property type="term" value="C:membrane"/>
    <property type="evidence" value="ECO:0007669"/>
    <property type="project" value="TreeGrafter"/>
</dbReference>
<organism evidence="2 3">
    <name type="scientific">Hydrobacter penzbergensis</name>
    <dbReference type="NCBI Taxonomy" id="1235997"/>
    <lineage>
        <taxon>Bacteria</taxon>
        <taxon>Pseudomonadati</taxon>
        <taxon>Bacteroidota</taxon>
        <taxon>Chitinophagia</taxon>
        <taxon>Chitinophagales</taxon>
        <taxon>Chitinophagaceae</taxon>
        <taxon>Hydrobacter</taxon>
    </lineage>
</organism>
<dbReference type="Pfam" id="PF12697">
    <property type="entry name" value="Abhydrolase_6"/>
    <property type="match status" value="1"/>
</dbReference>
<keyword evidence="3" id="KW-1185">Reference proteome</keyword>
<accession>A0A8X8LCL5</accession>
<dbReference type="InterPro" id="IPR050266">
    <property type="entry name" value="AB_hydrolase_sf"/>
</dbReference>
<reference evidence="2 3" key="1">
    <citation type="submission" date="2016-10" db="EMBL/GenBank/DDBJ databases">
        <authorList>
            <person name="Varghese N."/>
            <person name="Submissions S."/>
        </authorList>
    </citation>
    <scope>NUCLEOTIDE SEQUENCE [LARGE SCALE GENOMIC DNA]</scope>
    <source>
        <strain evidence="2 3">DSM 25353</strain>
    </source>
</reference>
<dbReference type="InterPro" id="IPR029058">
    <property type="entry name" value="AB_hydrolase_fold"/>
</dbReference>
<feature type="domain" description="AB hydrolase-1" evidence="1">
    <location>
        <begin position="23"/>
        <end position="253"/>
    </location>
</feature>
<evidence type="ECO:0000313" key="3">
    <source>
        <dbReference type="Proteomes" id="UP000198711"/>
    </source>
</evidence>
<dbReference type="InterPro" id="IPR000073">
    <property type="entry name" value="AB_hydrolase_1"/>
</dbReference>
<dbReference type="PRINTS" id="PR00111">
    <property type="entry name" value="ABHYDROLASE"/>
</dbReference>
<dbReference type="AlphaFoldDB" id="A0A8X8LCL5"/>
<dbReference type="InterPro" id="IPR000639">
    <property type="entry name" value="Epox_hydrolase-like"/>
</dbReference>
<dbReference type="SUPFAM" id="SSF53474">
    <property type="entry name" value="alpha/beta-Hydrolases"/>
    <property type="match status" value="1"/>
</dbReference>
<dbReference type="PANTHER" id="PTHR43798:SF33">
    <property type="entry name" value="HYDROLASE, PUTATIVE (AFU_ORTHOLOGUE AFUA_2G14860)-RELATED"/>
    <property type="match status" value="1"/>
</dbReference>
<gene>
    <name evidence="2" type="ORF">SAMN05444410_10279</name>
</gene>
<dbReference type="PRINTS" id="PR00412">
    <property type="entry name" value="EPOXHYDRLASE"/>
</dbReference>
<proteinExistence type="predicted"/>
<sequence>MQRFFSYRHQSISYRIEGEGKPVVLLHGFGEDGHIWDQQIAYLKAHCQLIVPDLPGSGSSQILSSTSSAISIEDYADCIHALLEYEKITSCIMLGHSMGGYIMLAFAEKYPALLTGIGLVHSTAFADSAEKKQNRTRGIELMETYGGQQFLKTTIPNLFGPAFKQTHPAQIDNLIAAAAGFSTHALQQYYAAMRDRPDRTHVLKSNPLPVLFVIGTEDVAAPMNDVLKQTHLPLKSYIHVLEGIGHMSMWEAPILLNQHLLVFIKS</sequence>
<name>A0A8X8LCL5_9BACT</name>
<dbReference type="GO" id="GO:0003824">
    <property type="term" value="F:catalytic activity"/>
    <property type="evidence" value="ECO:0007669"/>
    <property type="project" value="InterPro"/>
</dbReference>
<dbReference type="Proteomes" id="UP000198711">
    <property type="component" value="Unassembled WGS sequence"/>
</dbReference>
<protein>
    <submittedName>
        <fullName evidence="2">Pimeloyl-ACP methyl ester carboxylesterase</fullName>
    </submittedName>
</protein>
<dbReference type="EMBL" id="FNNO01000002">
    <property type="protein sequence ID" value="SDW35306.1"/>
    <property type="molecule type" value="Genomic_DNA"/>
</dbReference>
<evidence type="ECO:0000259" key="1">
    <source>
        <dbReference type="Pfam" id="PF12697"/>
    </source>
</evidence>